<keyword evidence="2 5" id="KW-0812">Transmembrane</keyword>
<dbReference type="Pfam" id="PF04193">
    <property type="entry name" value="PQ-loop"/>
    <property type="match status" value="1"/>
</dbReference>
<name>A0AAU9L8M9_9STRA</name>
<evidence type="ECO:0008006" key="10">
    <source>
        <dbReference type="Google" id="ProtNLM"/>
    </source>
</evidence>
<evidence type="ECO:0000256" key="3">
    <source>
        <dbReference type="ARBA" id="ARBA00022989"/>
    </source>
</evidence>
<sequence>METFYDTLGLIGSFLVSAALVPQIIKVYRSKNAKSISKTFQSVFVIGIACITAYGMGKGLWPIWIPSSLELLGSIVLLIMKHYYDRCDTTCVKSERDEAFTEVATEDAVRSSSFTTY</sequence>
<organism evidence="6 9">
    <name type="scientific">Peronospora belbahrii</name>
    <dbReference type="NCBI Taxonomy" id="622444"/>
    <lineage>
        <taxon>Eukaryota</taxon>
        <taxon>Sar</taxon>
        <taxon>Stramenopiles</taxon>
        <taxon>Oomycota</taxon>
        <taxon>Peronosporomycetes</taxon>
        <taxon>Peronosporales</taxon>
        <taxon>Peronosporaceae</taxon>
        <taxon>Peronospora</taxon>
    </lineage>
</organism>
<protein>
    <recommendedName>
        <fullName evidence="10">PQ loop repeat protein</fullName>
    </recommendedName>
</protein>
<keyword evidence="8" id="KW-1185">Reference proteome</keyword>
<evidence type="ECO:0000256" key="4">
    <source>
        <dbReference type="ARBA" id="ARBA00023136"/>
    </source>
</evidence>
<reference evidence="6 8" key="1">
    <citation type="submission" date="2021-11" db="EMBL/GenBank/DDBJ databases">
        <authorList>
            <person name="Islam A."/>
            <person name="Islam S."/>
            <person name="Flora M.S."/>
            <person name="Rahman M."/>
            <person name="Ziaur R.M."/>
            <person name="Epstein J.H."/>
            <person name="Hassan M."/>
            <person name="Klassen M."/>
            <person name="Woodard K."/>
            <person name="Webb A."/>
            <person name="Webby R.J."/>
            <person name="El Zowalaty M.E."/>
        </authorList>
    </citation>
    <scope>NUCLEOTIDE SEQUENCE</scope>
    <source>
        <strain evidence="7">Pbs1</strain>
        <strain evidence="6">Pbs3</strain>
    </source>
</reference>
<evidence type="ECO:0000256" key="1">
    <source>
        <dbReference type="ARBA" id="ARBA00004141"/>
    </source>
</evidence>
<evidence type="ECO:0000313" key="6">
    <source>
        <dbReference type="EMBL" id="CAH0480582.1"/>
    </source>
</evidence>
<proteinExistence type="predicted"/>
<evidence type="ECO:0000256" key="2">
    <source>
        <dbReference type="ARBA" id="ARBA00022692"/>
    </source>
</evidence>
<accession>A0AAU9L8M9</accession>
<comment type="caution">
    <text evidence="6">The sequence shown here is derived from an EMBL/GenBank/DDBJ whole genome shotgun (WGS) entry which is preliminary data.</text>
</comment>
<dbReference type="Proteomes" id="UP001160483">
    <property type="component" value="Unassembled WGS sequence"/>
</dbReference>
<feature type="transmembrane region" description="Helical" evidence="5">
    <location>
        <begin position="6"/>
        <end position="28"/>
    </location>
</feature>
<dbReference type="Proteomes" id="UP001158986">
    <property type="component" value="Unassembled WGS sequence"/>
</dbReference>
<evidence type="ECO:0000313" key="9">
    <source>
        <dbReference type="Proteomes" id="UP001160483"/>
    </source>
</evidence>
<dbReference type="Gene3D" id="1.20.1280.290">
    <property type="match status" value="1"/>
</dbReference>
<evidence type="ECO:0000313" key="8">
    <source>
        <dbReference type="Proteomes" id="UP001158986"/>
    </source>
</evidence>
<gene>
    <name evidence="7" type="ORF">PBS001_LOCUS8532</name>
    <name evidence="6" type="ORF">PBS003_LOCUS7201</name>
</gene>
<dbReference type="EMBL" id="CAKKTJ010000324">
    <property type="protein sequence ID" value="CAH0480582.1"/>
    <property type="molecule type" value="Genomic_DNA"/>
</dbReference>
<dbReference type="GO" id="GO:0016020">
    <property type="term" value="C:membrane"/>
    <property type="evidence" value="ECO:0007669"/>
    <property type="project" value="UniProtKB-SubCell"/>
</dbReference>
<dbReference type="InterPro" id="IPR006603">
    <property type="entry name" value="PQ-loop_rpt"/>
</dbReference>
<feature type="transmembrane region" description="Helical" evidence="5">
    <location>
        <begin position="40"/>
        <end position="57"/>
    </location>
</feature>
<evidence type="ECO:0000256" key="5">
    <source>
        <dbReference type="SAM" id="Phobius"/>
    </source>
</evidence>
<dbReference type="AlphaFoldDB" id="A0AAU9L8M9"/>
<keyword evidence="3 5" id="KW-1133">Transmembrane helix</keyword>
<evidence type="ECO:0000313" key="7">
    <source>
        <dbReference type="EMBL" id="CAH0522095.1"/>
    </source>
</evidence>
<dbReference type="EMBL" id="CAKLCB010000387">
    <property type="protein sequence ID" value="CAH0522095.1"/>
    <property type="molecule type" value="Genomic_DNA"/>
</dbReference>
<comment type="subcellular location">
    <subcellularLocation>
        <location evidence="1">Membrane</location>
        <topology evidence="1">Multi-pass membrane protein</topology>
    </subcellularLocation>
</comment>
<keyword evidence="4 5" id="KW-0472">Membrane</keyword>